<evidence type="ECO:0000256" key="2">
    <source>
        <dbReference type="SAM" id="SignalP"/>
    </source>
</evidence>
<feature type="signal peptide" evidence="2">
    <location>
        <begin position="1"/>
        <end position="17"/>
    </location>
</feature>
<reference evidence="3" key="1">
    <citation type="journal article" date="2019" name="PLoS Genet.">
        <title>A small set of conserved genes, including sp5 and Hox, are activated by Wnt signaling in the posterior of planarians and acoels.</title>
        <authorList>
            <person name="Tewari A.G."/>
            <person name="Owen J.H."/>
            <person name="Petersen C.P."/>
            <person name="Wagner D.E."/>
            <person name="Reddien P.W."/>
        </authorList>
    </citation>
    <scope>NUCLEOTIDE SEQUENCE</scope>
</reference>
<evidence type="ECO:0000313" key="3">
    <source>
        <dbReference type="EMBL" id="QFQ66904.1"/>
    </source>
</evidence>
<dbReference type="AlphaFoldDB" id="A0A5P8I4M5"/>
<keyword evidence="1" id="KW-1133">Transmembrane helix</keyword>
<name>A0A5P8I4M5_HOFMI</name>
<feature type="transmembrane region" description="Helical" evidence="1">
    <location>
        <begin position="341"/>
        <end position="361"/>
    </location>
</feature>
<feature type="transmembrane region" description="Helical" evidence="1">
    <location>
        <begin position="281"/>
        <end position="301"/>
    </location>
</feature>
<feature type="transmembrane region" description="Helical" evidence="1">
    <location>
        <begin position="308"/>
        <end position="329"/>
    </location>
</feature>
<organism evidence="3">
    <name type="scientific">Hofstenia miamia</name>
    <name type="common">Three-banded panther worm</name>
    <dbReference type="NCBI Taxonomy" id="442651"/>
    <lineage>
        <taxon>Eukaryota</taxon>
        <taxon>Metazoa</taxon>
        <taxon>Xenacoelomorpha</taxon>
        <taxon>Acoelomorpha</taxon>
        <taxon>Acoela</taxon>
        <taxon>Hofsteniidae</taxon>
        <taxon>Hofstenia</taxon>
    </lineage>
</organism>
<keyword evidence="2" id="KW-0732">Signal</keyword>
<dbReference type="Gene3D" id="1.20.58.390">
    <property type="entry name" value="Neurotransmitter-gated ion-channel transmembrane domain"/>
    <property type="match status" value="1"/>
</dbReference>
<feature type="transmembrane region" description="Helical" evidence="1">
    <location>
        <begin position="468"/>
        <end position="489"/>
    </location>
</feature>
<keyword evidence="1" id="KW-0812">Transmembrane</keyword>
<protein>
    <submittedName>
        <fullName evidence="3">Uncharacterized protein</fullName>
    </submittedName>
</protein>
<proteinExistence type="evidence at transcript level"/>
<keyword evidence="1" id="KW-0472">Membrane</keyword>
<feature type="chain" id="PRO_5024393436" evidence="2">
    <location>
        <begin position="18"/>
        <end position="603"/>
    </location>
</feature>
<evidence type="ECO:0000256" key="1">
    <source>
        <dbReference type="SAM" id="Phobius"/>
    </source>
</evidence>
<dbReference type="EMBL" id="MN305310">
    <property type="protein sequence ID" value="QFQ66904.1"/>
    <property type="molecule type" value="mRNA"/>
</dbReference>
<dbReference type="InterPro" id="IPR038050">
    <property type="entry name" value="Neuro_actylchol_rec"/>
</dbReference>
<accession>A0A5P8I4M5</accession>
<sequence>MLLVLFALSALFPAGSANPYSQFVNEVQNLVSGPIPPFQSLTASVTINKLAVDAFDTTGGTITLLLQMDISYFTPGVTSTNLIEIVHSALNPPSNYSEYAKWFKPMVDSGENLPLTSETFLPKFDFIDAIPAKATYNNVFFTPKNPMSSVSMKMMQKFTIKCDIITAKFCSFKLLWSNPGFYKMLFGVSYTNPFPSYLHLSEQYQGSLKGFGFTQKSFYIAVPGKCNQVFYSKPMWCKMSKDFMSPIGVIVHNNPNSPQEINFDVNFMTFPAPTMSSSIQYFLIYPIFIILVMICVSFIISPSVAHRLTYLVVIFIAIILHMALVNSIMPGNIFTDEQPIYNIYGILFVANIFAIIVSALMSNLNRYPPRIHPPQVLVWLVHFLVRWRTDELKNSCKICSQICNCINSSVDDQPIIMSNGIDGNSKNNDDFLVSYKPPPSPSDVKHEETKECCTFPRKSKESEKEWRTIFAFIDIIIMIFVIVICFMHMSSNLSFSGGSSTDSSLEMEMPRLYYCLKHYVPAMKAPSASQMGGEVDLWPMCSGIVFNQTTCEFTIDDSITVLESDLPWNPMFETYSQYHEGVRNYTTIRGCSGWNLLNQNAGQ</sequence>